<keyword evidence="1" id="KW-1133">Transmembrane helix</keyword>
<dbReference type="Proteomes" id="UP001058364">
    <property type="component" value="Chromosome"/>
</dbReference>
<feature type="transmembrane region" description="Helical" evidence="1">
    <location>
        <begin position="6"/>
        <end position="29"/>
    </location>
</feature>
<proteinExistence type="predicted"/>
<keyword evidence="1" id="KW-0472">Membrane</keyword>
<reference evidence="3" key="1">
    <citation type="submission" date="2022-08" db="EMBL/GenBank/DDBJ databases">
        <title>Complete genome sequence of Mycoplasma molare type strain H 542.</title>
        <authorList>
            <person name="Spergser J."/>
        </authorList>
    </citation>
    <scope>NUCLEOTIDE SEQUENCE</scope>
    <source>
        <strain evidence="3">H 542</strain>
    </source>
</reference>
<name>A0ABY5TYG2_9BACT</name>
<keyword evidence="4" id="KW-1185">Reference proteome</keyword>
<organism evidence="3 4">
    <name type="scientific">Mesomycoplasma molare</name>
    <dbReference type="NCBI Taxonomy" id="171288"/>
    <lineage>
        <taxon>Bacteria</taxon>
        <taxon>Bacillati</taxon>
        <taxon>Mycoplasmatota</taxon>
        <taxon>Mycoplasmoidales</taxon>
        <taxon>Metamycoplasmataceae</taxon>
        <taxon>Mesomycoplasma</taxon>
    </lineage>
</organism>
<dbReference type="Pfam" id="PF08378">
    <property type="entry name" value="NERD"/>
    <property type="match status" value="1"/>
</dbReference>
<evidence type="ECO:0000256" key="1">
    <source>
        <dbReference type="SAM" id="Phobius"/>
    </source>
</evidence>
<feature type="domain" description="NERD" evidence="2">
    <location>
        <begin position="43"/>
        <end position="161"/>
    </location>
</feature>
<dbReference type="InterPro" id="IPR011528">
    <property type="entry name" value="NERD"/>
</dbReference>
<dbReference type="PROSITE" id="PS50965">
    <property type="entry name" value="NERD"/>
    <property type="match status" value="1"/>
</dbReference>
<protein>
    <submittedName>
        <fullName evidence="3">NERD domain-containing protein</fullName>
    </submittedName>
</protein>
<accession>A0ABY5TYG2</accession>
<keyword evidence="1" id="KW-0812">Transmembrane</keyword>
<sequence length="226" mass="26259">MSQKEVIILVGIIISLSLIISIIAFSIFVKFKYINKISKQEQIGIEAEKNINLFLKNWANQNNFFFIESSLYKYGENKLFEVDGILLTNKAIIVVEIKSINGIITGNAEENNWTKTLGKKTFTITNPVYQNDKHIYHITQMLNYKLPILSLIIFSDRAEKLEIENNISHVIITKENNLNQILFDINTSLEEKIDKKTLLEIKRTIEDFRTNDKKDYLTLKSFGNEY</sequence>
<gene>
    <name evidence="3" type="ORF">NX772_03130</name>
</gene>
<evidence type="ECO:0000259" key="2">
    <source>
        <dbReference type="PROSITE" id="PS50965"/>
    </source>
</evidence>
<dbReference type="EMBL" id="CP103423">
    <property type="protein sequence ID" value="UWD34074.1"/>
    <property type="molecule type" value="Genomic_DNA"/>
</dbReference>
<dbReference type="RefSeq" id="WP_027123098.1">
    <property type="nucleotide sequence ID" value="NZ_CP103423.1"/>
</dbReference>
<evidence type="ECO:0000313" key="4">
    <source>
        <dbReference type="Proteomes" id="UP001058364"/>
    </source>
</evidence>
<evidence type="ECO:0000313" key="3">
    <source>
        <dbReference type="EMBL" id="UWD34074.1"/>
    </source>
</evidence>